<feature type="domain" description="HTH gntR-type" evidence="4">
    <location>
        <begin position="10"/>
        <end position="77"/>
    </location>
</feature>
<dbReference type="InterPro" id="IPR011711">
    <property type="entry name" value="GntR_C"/>
</dbReference>
<name>A0ABT8XMH8_9HYPH</name>
<organism evidence="5 6">
    <name type="scientific">Shinella curvata</name>
    <dbReference type="NCBI Taxonomy" id="1817964"/>
    <lineage>
        <taxon>Bacteria</taxon>
        <taxon>Pseudomonadati</taxon>
        <taxon>Pseudomonadota</taxon>
        <taxon>Alphaproteobacteria</taxon>
        <taxon>Hyphomicrobiales</taxon>
        <taxon>Rhizobiaceae</taxon>
        <taxon>Shinella</taxon>
    </lineage>
</organism>
<evidence type="ECO:0000256" key="1">
    <source>
        <dbReference type="ARBA" id="ARBA00023015"/>
    </source>
</evidence>
<dbReference type="Gene3D" id="1.10.10.10">
    <property type="entry name" value="Winged helix-like DNA-binding domain superfamily/Winged helix DNA-binding domain"/>
    <property type="match status" value="1"/>
</dbReference>
<dbReference type="SUPFAM" id="SSF46785">
    <property type="entry name" value="Winged helix' DNA-binding domain"/>
    <property type="match status" value="1"/>
</dbReference>
<evidence type="ECO:0000259" key="4">
    <source>
        <dbReference type="PROSITE" id="PS50949"/>
    </source>
</evidence>
<dbReference type="InterPro" id="IPR036388">
    <property type="entry name" value="WH-like_DNA-bd_sf"/>
</dbReference>
<keyword evidence="6" id="KW-1185">Reference proteome</keyword>
<proteinExistence type="predicted"/>
<dbReference type="PROSITE" id="PS50949">
    <property type="entry name" value="HTH_GNTR"/>
    <property type="match status" value="1"/>
</dbReference>
<dbReference type="Gene3D" id="1.20.120.530">
    <property type="entry name" value="GntR ligand-binding domain-like"/>
    <property type="match status" value="1"/>
</dbReference>
<keyword evidence="1" id="KW-0805">Transcription regulation</keyword>
<dbReference type="Pfam" id="PF00392">
    <property type="entry name" value="GntR"/>
    <property type="match status" value="1"/>
</dbReference>
<dbReference type="SMART" id="SM00895">
    <property type="entry name" value="FCD"/>
    <property type="match status" value="1"/>
</dbReference>
<evidence type="ECO:0000313" key="6">
    <source>
        <dbReference type="Proteomes" id="UP001177080"/>
    </source>
</evidence>
<dbReference type="EMBL" id="WHSC02000013">
    <property type="protein sequence ID" value="MDO6124549.1"/>
    <property type="molecule type" value="Genomic_DNA"/>
</dbReference>
<keyword evidence="2" id="KW-0238">DNA-binding</keyword>
<gene>
    <name evidence="5" type="ORF">GB928_025490</name>
</gene>
<accession>A0ABT8XMH8</accession>
<dbReference type="CDD" id="cd07377">
    <property type="entry name" value="WHTH_GntR"/>
    <property type="match status" value="1"/>
</dbReference>
<dbReference type="Pfam" id="PF07729">
    <property type="entry name" value="FCD"/>
    <property type="match status" value="1"/>
</dbReference>
<evidence type="ECO:0000313" key="5">
    <source>
        <dbReference type="EMBL" id="MDO6124549.1"/>
    </source>
</evidence>
<dbReference type="InterPro" id="IPR008920">
    <property type="entry name" value="TF_FadR/GntR_C"/>
</dbReference>
<keyword evidence="3" id="KW-0804">Transcription</keyword>
<dbReference type="RefSeq" id="WP_244763547.1">
    <property type="nucleotide sequence ID" value="NZ_JALJCJ010000008.1"/>
</dbReference>
<dbReference type="Proteomes" id="UP001177080">
    <property type="component" value="Unassembled WGS sequence"/>
</dbReference>
<dbReference type="InterPro" id="IPR000524">
    <property type="entry name" value="Tscrpt_reg_HTH_GntR"/>
</dbReference>
<dbReference type="SUPFAM" id="SSF48008">
    <property type="entry name" value="GntR ligand-binding domain-like"/>
    <property type="match status" value="1"/>
</dbReference>
<reference evidence="5" key="1">
    <citation type="submission" date="2022-04" db="EMBL/GenBank/DDBJ databases">
        <title>Shinella lacus sp. nov., a novel member of the genus Shinella from water.</title>
        <authorList>
            <person name="Deng Y."/>
        </authorList>
    </citation>
    <scope>NUCLEOTIDE SEQUENCE</scope>
    <source>
        <strain evidence="5">JCM 31239</strain>
    </source>
</reference>
<dbReference type="InterPro" id="IPR036390">
    <property type="entry name" value="WH_DNA-bd_sf"/>
</dbReference>
<evidence type="ECO:0000256" key="2">
    <source>
        <dbReference type="ARBA" id="ARBA00023125"/>
    </source>
</evidence>
<dbReference type="SMART" id="SM00345">
    <property type="entry name" value="HTH_GNTR"/>
    <property type="match status" value="1"/>
</dbReference>
<dbReference type="PANTHER" id="PTHR43537">
    <property type="entry name" value="TRANSCRIPTIONAL REGULATOR, GNTR FAMILY"/>
    <property type="match status" value="1"/>
</dbReference>
<dbReference type="PRINTS" id="PR00035">
    <property type="entry name" value="HTHGNTR"/>
</dbReference>
<sequence length="235" mass="25511">MAPKTANSNRGRSPAVHRALKRAILDQALFPGAKLPEDLLGERLGVSRTLVREALVRLSEEGLVDLTPNKGATVARPTLEEGLNLFLTRMALERLVVESLSGKLTKAQIETLTAHIAAEEAAKPEHAVSIRLAGEFHTILAQMTENASLIRYVNETVARSSLILALYGRPHSSDCAVSEHRQILTHLIAAETEPAATLMTHHLDAISTRALLPRHCDRDMKDVLSDYAAAEGLLG</sequence>
<dbReference type="PANTHER" id="PTHR43537:SF53">
    <property type="entry name" value="HTH-TYPE TRANSCRIPTIONAL REPRESSOR NANR"/>
    <property type="match status" value="1"/>
</dbReference>
<comment type="caution">
    <text evidence="5">The sequence shown here is derived from an EMBL/GenBank/DDBJ whole genome shotgun (WGS) entry which is preliminary data.</text>
</comment>
<protein>
    <submittedName>
        <fullName evidence="5">GntR family transcriptional regulator</fullName>
    </submittedName>
</protein>
<evidence type="ECO:0000256" key="3">
    <source>
        <dbReference type="ARBA" id="ARBA00023163"/>
    </source>
</evidence>